<keyword evidence="2" id="KW-0445">Lipid transport</keyword>
<dbReference type="InParanoid" id="K1XD70"/>
<dbReference type="GO" id="GO:0007030">
    <property type="term" value="P:Golgi organization"/>
    <property type="evidence" value="ECO:0007669"/>
    <property type="project" value="UniProtKB-UniRule"/>
</dbReference>
<dbReference type="GO" id="GO:0032456">
    <property type="term" value="P:endocytic recycling"/>
    <property type="evidence" value="ECO:0007669"/>
    <property type="project" value="TreeGrafter"/>
</dbReference>
<dbReference type="GO" id="GO:0005829">
    <property type="term" value="C:cytosol"/>
    <property type="evidence" value="ECO:0007669"/>
    <property type="project" value="GOC"/>
</dbReference>
<dbReference type="GO" id="GO:0048193">
    <property type="term" value="P:Golgi vesicle transport"/>
    <property type="evidence" value="ECO:0007669"/>
    <property type="project" value="TreeGrafter"/>
</dbReference>
<dbReference type="GO" id="GO:0000938">
    <property type="term" value="C:GARP complex"/>
    <property type="evidence" value="ECO:0007669"/>
    <property type="project" value="UniProtKB-UniRule"/>
</dbReference>
<dbReference type="PANTHER" id="PTHR15954:SF4">
    <property type="entry name" value="VACUOLAR PROTEIN SORTING-ASSOCIATED PROTEIN 51 HOMOLOG"/>
    <property type="match status" value="1"/>
</dbReference>
<keyword evidence="5" id="KW-1185">Reference proteome</keyword>
<dbReference type="OrthoDB" id="203678at2759"/>
<protein>
    <recommendedName>
        <fullName evidence="2">Vacuolar protein sorting-associated protein 51 homolog</fullName>
    </recommendedName>
</protein>
<dbReference type="InterPro" id="IPR014812">
    <property type="entry name" value="Vps51"/>
</dbReference>
<gene>
    <name evidence="4" type="ORF">MBM_03015</name>
</gene>
<evidence type="ECO:0000313" key="5">
    <source>
        <dbReference type="Proteomes" id="UP000006753"/>
    </source>
</evidence>
<dbReference type="KEGG" id="mbe:MBM_03015"/>
<keyword evidence="2" id="KW-0813">Transport</keyword>
<comment type="subunit">
    <text evidence="2">Component of the Golgi-associated retrograde protein (GARP) complex.</text>
</comment>
<keyword evidence="2" id="KW-0653">Protein transport</keyword>
<dbReference type="PANTHER" id="PTHR15954">
    <property type="entry name" value="VACUOLAR PROTEIN SORTING-ASSOCIATED PROTEIN 51 HOMOLOG"/>
    <property type="match status" value="1"/>
</dbReference>
<keyword evidence="2" id="KW-0333">Golgi apparatus</keyword>
<dbReference type="STRING" id="1072389.K1XD70"/>
<dbReference type="GO" id="GO:0016020">
    <property type="term" value="C:membrane"/>
    <property type="evidence" value="ECO:0007669"/>
    <property type="project" value="TreeGrafter"/>
</dbReference>
<dbReference type="EMBL" id="JH921432">
    <property type="protein sequence ID" value="EKD18773.1"/>
    <property type="molecule type" value="Genomic_DNA"/>
</dbReference>
<feature type="region of interest" description="Disordered" evidence="3">
    <location>
        <begin position="1"/>
        <end position="111"/>
    </location>
</feature>
<dbReference type="eggNOG" id="KOG2346">
    <property type="taxonomic scope" value="Eukaryota"/>
</dbReference>
<comment type="similarity">
    <text evidence="1 2">Belongs to the VPS51 family.</text>
</comment>
<dbReference type="OMA" id="YNLKPPG"/>
<evidence type="ECO:0000313" key="4">
    <source>
        <dbReference type="EMBL" id="EKD18773.1"/>
    </source>
</evidence>
<accession>K1XD70</accession>
<reference evidence="4 5" key="1">
    <citation type="journal article" date="2012" name="BMC Genomics">
        <title>Sequencing the genome of Marssonina brunnea reveals fungus-poplar co-evolution.</title>
        <authorList>
            <person name="Zhu S."/>
            <person name="Cao Y.-Z."/>
            <person name="Jiang C."/>
            <person name="Tan B.-Y."/>
            <person name="Wang Z."/>
            <person name="Feng S."/>
            <person name="Zhang L."/>
            <person name="Su X.-H."/>
            <person name="Brejova B."/>
            <person name="Vinar T."/>
            <person name="Xu M."/>
            <person name="Wang M.-X."/>
            <person name="Zhang S.-G."/>
            <person name="Huang M.-R."/>
            <person name="Wu R."/>
            <person name="Zhou Y."/>
        </authorList>
    </citation>
    <scope>NUCLEOTIDE SEQUENCE [LARGE SCALE GENOMIC DNA]</scope>
    <source>
        <strain evidence="4 5">MB_m1</strain>
    </source>
</reference>
<dbReference type="GeneID" id="18758950"/>
<evidence type="ECO:0000256" key="3">
    <source>
        <dbReference type="SAM" id="MobiDB-lite"/>
    </source>
</evidence>
<proteinExistence type="inferred from homology"/>
<feature type="compositionally biased region" description="Gly residues" evidence="3">
    <location>
        <begin position="210"/>
        <end position="219"/>
    </location>
</feature>
<evidence type="ECO:0000256" key="2">
    <source>
        <dbReference type="RuleBase" id="RU368010"/>
    </source>
</evidence>
<dbReference type="Pfam" id="PF08700">
    <property type="entry name" value="VPS51_Exo84_N"/>
    <property type="match status" value="1"/>
</dbReference>
<comment type="function">
    <text evidence="2">Acts as component of the GARP complex that is involved in retrograde transport from early and late endosomes to the trans-Golgi network (TGN).</text>
</comment>
<dbReference type="GO" id="GO:1990745">
    <property type="term" value="C:EARP complex"/>
    <property type="evidence" value="ECO:0007669"/>
    <property type="project" value="TreeGrafter"/>
</dbReference>
<comment type="subcellular location">
    <subcellularLocation>
        <location evidence="2">Golgi apparatus</location>
        <location evidence="2">trans-Golgi network</location>
    </subcellularLocation>
</comment>
<name>K1XD70_MARBU</name>
<dbReference type="HOGENOM" id="CLU_043566_1_0_1"/>
<dbReference type="GO" id="GO:0042147">
    <property type="term" value="P:retrograde transport, endosome to Golgi"/>
    <property type="evidence" value="ECO:0007669"/>
    <property type="project" value="UniProtKB-UniRule"/>
</dbReference>
<dbReference type="AlphaFoldDB" id="K1XD70"/>
<dbReference type="Proteomes" id="UP000006753">
    <property type="component" value="Unassembled WGS sequence"/>
</dbReference>
<dbReference type="GO" id="GO:0015031">
    <property type="term" value="P:protein transport"/>
    <property type="evidence" value="ECO:0007669"/>
    <property type="project" value="UniProtKB-UniRule"/>
</dbReference>
<feature type="compositionally biased region" description="Low complexity" evidence="3">
    <location>
        <begin position="72"/>
        <end position="100"/>
    </location>
</feature>
<sequence>MSTIASPREPSLSGRRIPLLSTPTSSSRPSLETPRPNANDSNPPSSSNPVSQLPANPPKRNRAALREYYNLQSQSQSQSQRAAAAPSTASQAPSSPTSSSIHSFHNDIPDSEWGELDREGFDAAGYVRRVLEEKSLAEVLAIYRGVLGEVRSLEGERKALVYDNYSKLIVATEMIGRMREGVASAASGKGKSDGKETGNVGRLNEKGKGKGGGDQGDGVEGVEELVERVRKAVEGLRREGEEVERREREERARRARTRRVVERVLGAPGRVRELVKEGKTEEARAYWGKERALLERWRERGVGGEDVGLCLDEGEDALRGEDTTS</sequence>
<feature type="compositionally biased region" description="Low complexity" evidence="3">
    <location>
        <begin position="16"/>
        <end position="51"/>
    </location>
</feature>
<evidence type="ECO:0000256" key="1">
    <source>
        <dbReference type="ARBA" id="ARBA00006080"/>
    </source>
</evidence>
<dbReference type="GO" id="GO:0006869">
    <property type="term" value="P:lipid transport"/>
    <property type="evidence" value="ECO:0007669"/>
    <property type="project" value="UniProtKB-UniRule"/>
</dbReference>
<feature type="region of interest" description="Disordered" evidence="3">
    <location>
        <begin position="183"/>
        <end position="221"/>
    </location>
</feature>
<organism evidence="4 5">
    <name type="scientific">Marssonina brunnea f. sp. multigermtubi (strain MB_m1)</name>
    <name type="common">Marssonina leaf spot fungus</name>
    <dbReference type="NCBI Taxonomy" id="1072389"/>
    <lineage>
        <taxon>Eukaryota</taxon>
        <taxon>Fungi</taxon>
        <taxon>Dikarya</taxon>
        <taxon>Ascomycota</taxon>
        <taxon>Pezizomycotina</taxon>
        <taxon>Leotiomycetes</taxon>
        <taxon>Helotiales</taxon>
        <taxon>Drepanopezizaceae</taxon>
        <taxon>Drepanopeziza</taxon>
    </lineage>
</organism>